<gene>
    <name evidence="1" type="ORF">HP467_14815</name>
</gene>
<accession>A0A850DVE1</accession>
<comment type="caution">
    <text evidence="1">The sequence shown here is derived from an EMBL/GenBank/DDBJ whole genome shotgun (WGS) entry which is preliminary data.</text>
</comment>
<dbReference type="AlphaFoldDB" id="A0A850DVE1"/>
<dbReference type="RefSeq" id="WP_175326651.1">
    <property type="nucleotide sequence ID" value="NZ_BAAAWP010000001.1"/>
</dbReference>
<dbReference type="PROSITE" id="PS51257">
    <property type="entry name" value="PROKAR_LIPOPROTEIN"/>
    <property type="match status" value="1"/>
</dbReference>
<protein>
    <submittedName>
        <fullName evidence="1">Uncharacterized protein</fullName>
    </submittedName>
</protein>
<dbReference type="EMBL" id="JABMCG010000123">
    <property type="protein sequence ID" value="NUU29364.1"/>
    <property type="molecule type" value="Genomic_DNA"/>
</dbReference>
<name>A0A850DVE1_9MICO</name>
<dbReference type="Proteomes" id="UP000539146">
    <property type="component" value="Unassembled WGS sequence"/>
</dbReference>
<proteinExistence type="predicted"/>
<evidence type="ECO:0000313" key="2">
    <source>
        <dbReference type="Proteomes" id="UP000539146"/>
    </source>
</evidence>
<evidence type="ECO:0000313" key="1">
    <source>
        <dbReference type="EMBL" id="NUU29364.1"/>
    </source>
</evidence>
<reference evidence="1 2" key="1">
    <citation type="submission" date="2020-05" db="EMBL/GenBank/DDBJ databases">
        <title>Genome Sequencing of Type Strains.</title>
        <authorList>
            <person name="Lemaire J.F."/>
            <person name="Inderbitzin P."/>
            <person name="Gregorio O.A."/>
            <person name="Collins S.B."/>
            <person name="Wespe N."/>
            <person name="Knight-Connoni V."/>
        </authorList>
    </citation>
    <scope>NUCLEOTIDE SEQUENCE [LARGE SCALE GENOMIC DNA]</scope>
    <source>
        <strain evidence="1 2">DSM 20512</strain>
    </source>
</reference>
<sequence length="428" mass="44444">MTTIRPTVLATLLALLTVLLLGGCTRGFLETPSPKGSEDALAALLDDLRALPGVARAEGDVDQVDAKDDPTHWLARVDVRARTSDLDVAAAVRGVVSDRGRSPVPGTTLVVGLAVPAGGGRASVVVDPVDPDLVDTAARLRAESFVRNVDADRYGTRVEADALPSWTETVRRVRTDAGDRTVTVEAGDSSVEVDALHPGAALLAALDQAGARDLRSEVGTRYDRTDRGTPSRPFLRAIVTDPRGTATVLAGTRDEAAEDGVTPRTAFSLAGPDGTGATVVGLVGLPLDSAEPQDLEGPALPWVSADVSAETETVRSLAAESVARTWVDATVTTTVEPCAVGREALGNEQGTRAVATVLVPVFSRYPDAQVPFDRVTATWTAAGLTMSGRAMGLDEWTADDPAPHGVASADIRGTAEGLSLHVRSVCVG</sequence>
<organism evidence="1 2">
    <name type="scientific">Curtobacterium citreum</name>
    <dbReference type="NCBI Taxonomy" id="2036"/>
    <lineage>
        <taxon>Bacteria</taxon>
        <taxon>Bacillati</taxon>
        <taxon>Actinomycetota</taxon>
        <taxon>Actinomycetes</taxon>
        <taxon>Micrococcales</taxon>
        <taxon>Microbacteriaceae</taxon>
        <taxon>Curtobacterium</taxon>
    </lineage>
</organism>